<comment type="caution">
    <text evidence="3">The sequence shown here is derived from an EMBL/GenBank/DDBJ whole genome shotgun (WGS) entry which is preliminary data.</text>
</comment>
<dbReference type="Pfam" id="PF18702">
    <property type="entry name" value="DUF5642"/>
    <property type="match status" value="1"/>
</dbReference>
<accession>A0A4R5WEP4</accession>
<sequence>MRPFWFGPFGPFGPLPPVLLLAACAASPAPAPSVTSPSSTPRTAAITPANIRRVGRELPPGYEASNIARAPSPRAIWGLGDQTAANPPECAALADPAAGRDQPAQGVSGSGPGGIVDAVVVAAPATLAREAVVACARWDLTAGRTVVSVGLIDAPKVDGAQTLGMVADIRAAVESGSEIDSRAYTFVAYLGDYYAFTTLTTDPGSILPPLPPQFAADLLVKTVSTLRG</sequence>
<feature type="signal peptide" evidence="1">
    <location>
        <begin position="1"/>
        <end position="31"/>
    </location>
</feature>
<feature type="chain" id="PRO_5043195081" evidence="1">
    <location>
        <begin position="32"/>
        <end position="228"/>
    </location>
</feature>
<name>A0A4R5WEP4_9MYCO</name>
<feature type="domain" description="DUF5642" evidence="2">
    <location>
        <begin position="48"/>
        <end position="227"/>
    </location>
</feature>
<dbReference type="PROSITE" id="PS51257">
    <property type="entry name" value="PROKAR_LIPOPROTEIN"/>
    <property type="match status" value="1"/>
</dbReference>
<organism evidence="3 4">
    <name type="scientific">Mycobacterium paragordonae</name>
    <dbReference type="NCBI Taxonomy" id="1389713"/>
    <lineage>
        <taxon>Bacteria</taxon>
        <taxon>Bacillati</taxon>
        <taxon>Actinomycetota</taxon>
        <taxon>Actinomycetes</taxon>
        <taxon>Mycobacteriales</taxon>
        <taxon>Mycobacteriaceae</taxon>
        <taxon>Mycobacterium</taxon>
    </lineage>
</organism>
<proteinExistence type="predicted"/>
<evidence type="ECO:0000313" key="3">
    <source>
        <dbReference type="EMBL" id="MDP7739007.1"/>
    </source>
</evidence>
<evidence type="ECO:0000256" key="1">
    <source>
        <dbReference type="SAM" id="SignalP"/>
    </source>
</evidence>
<dbReference type="InterPro" id="IPR041313">
    <property type="entry name" value="DUF5642"/>
</dbReference>
<keyword evidence="1" id="KW-0732">Signal</keyword>
<dbReference type="EMBL" id="JAUFSA010000003">
    <property type="protein sequence ID" value="MDP7739007.1"/>
    <property type="molecule type" value="Genomic_DNA"/>
</dbReference>
<dbReference type="AlphaFoldDB" id="A0A4R5WEP4"/>
<dbReference type="Proteomes" id="UP001229081">
    <property type="component" value="Unassembled WGS sequence"/>
</dbReference>
<reference evidence="3" key="1">
    <citation type="submission" date="2023-06" db="EMBL/GenBank/DDBJ databases">
        <title>Identification of two novel mycobacterium reveal diversities and complexities of Mycobacterium gordonae clade.</title>
        <authorList>
            <person name="Matsumoto Y."/>
            <person name="Nakamura S."/>
            <person name="Motooka D."/>
            <person name="Fukushima K."/>
        </authorList>
    </citation>
    <scope>NUCLEOTIDE SEQUENCE</scope>
    <source>
        <strain evidence="3">TY812</strain>
    </source>
</reference>
<protein>
    <submittedName>
        <fullName evidence="3">DUF5642 family protein</fullName>
    </submittedName>
</protein>
<gene>
    <name evidence="3" type="ORF">QXL92_30195</name>
</gene>
<dbReference type="RefSeq" id="WP_133437747.1">
    <property type="nucleotide sequence ID" value="NZ_JAUFSA010000003.1"/>
</dbReference>
<evidence type="ECO:0000313" key="4">
    <source>
        <dbReference type="Proteomes" id="UP001229081"/>
    </source>
</evidence>
<evidence type="ECO:0000259" key="2">
    <source>
        <dbReference type="Pfam" id="PF18702"/>
    </source>
</evidence>